<dbReference type="InterPro" id="IPR045509">
    <property type="entry name" value="HD_assoc_2"/>
</dbReference>
<dbReference type="InterPro" id="IPR006674">
    <property type="entry name" value="HD_domain"/>
</dbReference>
<dbReference type="Pfam" id="PF19276">
    <property type="entry name" value="HD_assoc_2"/>
    <property type="match status" value="1"/>
</dbReference>
<dbReference type="RefSeq" id="WP_106632803.1">
    <property type="nucleotide sequence ID" value="NZ_PXXO01000014.1"/>
</dbReference>
<dbReference type="AlphaFoldDB" id="A0A2P7MSI0"/>
<feature type="domain" description="HD" evidence="1">
    <location>
        <begin position="58"/>
        <end position="175"/>
    </location>
</feature>
<dbReference type="InterPro" id="IPR050135">
    <property type="entry name" value="dGTPase-like"/>
</dbReference>
<dbReference type="PROSITE" id="PS51831">
    <property type="entry name" value="HD"/>
    <property type="match status" value="1"/>
</dbReference>
<evidence type="ECO:0000313" key="3">
    <source>
        <dbReference type="Proteomes" id="UP000243002"/>
    </source>
</evidence>
<dbReference type="PANTHER" id="PTHR11373:SF4">
    <property type="entry name" value="DEOXYNUCLEOSIDE TRIPHOSPHATE TRIPHOSPHOHYDROLASE SAMHD1"/>
    <property type="match status" value="1"/>
</dbReference>
<dbReference type="OrthoDB" id="9803619at2"/>
<comment type="caution">
    <text evidence="2">The sequence shown here is derived from an EMBL/GenBank/DDBJ whole genome shotgun (WGS) entry which is preliminary data.</text>
</comment>
<protein>
    <submittedName>
        <fullName evidence="2">HD family phosphohydrolase</fullName>
    </submittedName>
</protein>
<evidence type="ECO:0000259" key="1">
    <source>
        <dbReference type="PROSITE" id="PS51831"/>
    </source>
</evidence>
<evidence type="ECO:0000313" key="2">
    <source>
        <dbReference type="EMBL" id="PSJ04204.1"/>
    </source>
</evidence>
<accession>A0A2P7MSI0</accession>
<dbReference type="CDD" id="cd00077">
    <property type="entry name" value="HDc"/>
    <property type="match status" value="1"/>
</dbReference>
<keyword evidence="3" id="KW-1185">Reference proteome</keyword>
<dbReference type="InterPro" id="IPR003607">
    <property type="entry name" value="HD/PDEase_dom"/>
</dbReference>
<dbReference type="SUPFAM" id="SSF109604">
    <property type="entry name" value="HD-domain/PDEase-like"/>
    <property type="match status" value="1"/>
</dbReference>
<organism evidence="2 3">
    <name type="scientific">Cyanobium usitatum str. Tous</name>
    <dbReference type="NCBI Taxonomy" id="2116684"/>
    <lineage>
        <taxon>Bacteria</taxon>
        <taxon>Bacillati</taxon>
        <taxon>Cyanobacteriota</taxon>
        <taxon>Cyanophyceae</taxon>
        <taxon>Synechococcales</taxon>
        <taxon>Prochlorococcaceae</taxon>
        <taxon>Cyanobium</taxon>
    </lineage>
</organism>
<dbReference type="Proteomes" id="UP000243002">
    <property type="component" value="Unassembled WGS sequence"/>
</dbReference>
<keyword evidence="2" id="KW-0378">Hydrolase</keyword>
<dbReference type="PANTHER" id="PTHR11373">
    <property type="entry name" value="DEOXYNUCLEOSIDE TRIPHOSPHATE TRIPHOSPHOHYDROLASE"/>
    <property type="match status" value="1"/>
</dbReference>
<name>A0A2P7MSI0_9CYAN</name>
<dbReference type="EMBL" id="PXXO01000014">
    <property type="protein sequence ID" value="PSJ04204.1"/>
    <property type="molecule type" value="Genomic_DNA"/>
</dbReference>
<dbReference type="SMART" id="SM00471">
    <property type="entry name" value="HDc"/>
    <property type="match status" value="1"/>
</dbReference>
<gene>
    <name evidence="2" type="ORF">C7K55_11095</name>
</gene>
<dbReference type="GO" id="GO:0008832">
    <property type="term" value="F:dGTPase activity"/>
    <property type="evidence" value="ECO:0007669"/>
    <property type="project" value="TreeGrafter"/>
</dbReference>
<sequence>MGERTYHDPLHGAIRLDRTDPAEALAIDLIDSAPFQRLRRVRQLGPAFLTFHGAESSRFTHSLGVLHLARLALQQLERHHLELAEHRAVLYAAALLHDVGHAPLSHSGEEMYGLHHEAWSGRLIREHPALRDRLEAHSPGTASVVADLLEHGRHPCPAIKALVSSQLDCDRLDYLVRDSYSTGTTYGRLDLERILAAFTLAPDGQLAITPKGLMAVEHYLVVRNLMYRSVYNHRLNVVCNWLLNQAIATARRLGPKRVWADQVMGRWLWHCEALDLESFLANDDIRTGYHLMRWMEEGPAELQDPCGRLLERRLLKATDVSHCSPAQRLELLAAARQLSEAEGLSAETSCGLQQRQSRGYHPYKGGLRLWDGEHLQALEQRSNLVQSLTVEVELAWLIHPGEVAPKLRQLLGR</sequence>
<proteinExistence type="predicted"/>
<reference evidence="2 3" key="1">
    <citation type="journal article" date="2018" name="Environ. Microbiol.">
        <title>Ecological and genomic features of two widespread freshwater picocyanobacteria.</title>
        <authorList>
            <person name="Cabello-Yeves P.J."/>
            <person name="Picazo A."/>
            <person name="Camacho A."/>
            <person name="Callieri C."/>
            <person name="Rosselli R."/>
            <person name="Roda-Garcia J.J."/>
            <person name="Coutinho F.H."/>
            <person name="Rodriguez-Valera F."/>
        </authorList>
    </citation>
    <scope>NUCLEOTIDE SEQUENCE [LARGE SCALE GENOMIC DNA]</scope>
    <source>
        <strain evidence="2 3">Tous</strain>
    </source>
</reference>
<dbReference type="Gene3D" id="1.10.3210.10">
    <property type="entry name" value="Hypothetical protein af1432"/>
    <property type="match status" value="1"/>
</dbReference>
<dbReference type="GO" id="GO:0006203">
    <property type="term" value="P:dGTP catabolic process"/>
    <property type="evidence" value="ECO:0007669"/>
    <property type="project" value="TreeGrafter"/>
</dbReference>
<dbReference type="Pfam" id="PF01966">
    <property type="entry name" value="HD"/>
    <property type="match status" value="1"/>
</dbReference>